<organism evidence="1 2">
    <name type="scientific">Prototheca wickerhamii</name>
    <dbReference type="NCBI Taxonomy" id="3111"/>
    <lineage>
        <taxon>Eukaryota</taxon>
        <taxon>Viridiplantae</taxon>
        <taxon>Chlorophyta</taxon>
        <taxon>core chlorophytes</taxon>
        <taxon>Trebouxiophyceae</taxon>
        <taxon>Chlorellales</taxon>
        <taxon>Chlorellaceae</taxon>
        <taxon>Prototheca</taxon>
    </lineage>
</organism>
<evidence type="ECO:0000313" key="1">
    <source>
        <dbReference type="EMBL" id="KAK2079280.1"/>
    </source>
</evidence>
<gene>
    <name evidence="1" type="ORF">QBZ16_002971</name>
</gene>
<name>A0AAD9IMD0_PROWI</name>
<keyword evidence="2" id="KW-1185">Reference proteome</keyword>
<comment type="caution">
    <text evidence="1">The sequence shown here is derived from an EMBL/GenBank/DDBJ whole genome shotgun (WGS) entry which is preliminary data.</text>
</comment>
<dbReference type="Proteomes" id="UP001255856">
    <property type="component" value="Unassembled WGS sequence"/>
</dbReference>
<proteinExistence type="predicted"/>
<protein>
    <submittedName>
        <fullName evidence="1">Uncharacterized protein</fullName>
    </submittedName>
</protein>
<evidence type="ECO:0000313" key="2">
    <source>
        <dbReference type="Proteomes" id="UP001255856"/>
    </source>
</evidence>
<accession>A0AAD9IMD0</accession>
<dbReference type="EMBL" id="JASFZW010000003">
    <property type="protein sequence ID" value="KAK2079280.1"/>
    <property type="molecule type" value="Genomic_DNA"/>
</dbReference>
<dbReference type="AlphaFoldDB" id="A0AAD9IMD0"/>
<sequence length="101" mass="10078">MCRPPSPARAPRLPPITPPVARLATLSGAGAVTQSYQPKLSPAPAGGMTNEDVEALVTYSKLAQAGSAPPSAEGASTAAKRSPAIVDKLPGIPALHGPEAC</sequence>
<reference evidence="1" key="1">
    <citation type="submission" date="2021-01" db="EMBL/GenBank/DDBJ databases">
        <authorList>
            <person name="Eckstrom K.M.E."/>
        </authorList>
    </citation>
    <scope>NUCLEOTIDE SEQUENCE</scope>
    <source>
        <strain evidence="1">UVCC 0001</strain>
    </source>
</reference>